<keyword evidence="1" id="KW-0472">Membrane</keyword>
<keyword evidence="1" id="KW-0812">Transmembrane</keyword>
<feature type="transmembrane region" description="Helical" evidence="1">
    <location>
        <begin position="6"/>
        <end position="28"/>
    </location>
</feature>
<keyword evidence="1" id="KW-1133">Transmembrane helix</keyword>
<name>A0A1F5V0X3_FRAXR</name>
<comment type="caution">
    <text evidence="2">The sequence shown here is derived from an EMBL/GenBank/DDBJ whole genome shotgun (WGS) entry which is preliminary data.</text>
</comment>
<evidence type="ECO:0000313" key="2">
    <source>
        <dbReference type="EMBL" id="OGF57050.1"/>
    </source>
</evidence>
<evidence type="ECO:0000313" key="3">
    <source>
        <dbReference type="Proteomes" id="UP000179157"/>
    </source>
</evidence>
<protein>
    <recommendedName>
        <fullName evidence="4">DUF2231 domain-containing protein</fullName>
    </recommendedName>
</protein>
<evidence type="ECO:0008006" key="4">
    <source>
        <dbReference type="Google" id="ProtNLM"/>
    </source>
</evidence>
<feature type="transmembrane region" description="Helical" evidence="1">
    <location>
        <begin position="91"/>
        <end position="110"/>
    </location>
</feature>
<organism evidence="2 3">
    <name type="scientific">Fraserbacteria sp. (strain RBG_16_55_9)</name>
    <dbReference type="NCBI Taxonomy" id="1817864"/>
    <lineage>
        <taxon>Bacteria</taxon>
        <taxon>Candidatus Fraseribacteriota</taxon>
    </lineage>
</organism>
<feature type="transmembrane region" description="Helical" evidence="1">
    <location>
        <begin position="40"/>
        <end position="62"/>
    </location>
</feature>
<reference evidence="2 3" key="1">
    <citation type="journal article" date="2016" name="Nat. Commun.">
        <title>Thousands of microbial genomes shed light on interconnected biogeochemical processes in an aquifer system.</title>
        <authorList>
            <person name="Anantharaman K."/>
            <person name="Brown C.T."/>
            <person name="Hug L.A."/>
            <person name="Sharon I."/>
            <person name="Castelle C.J."/>
            <person name="Probst A.J."/>
            <person name="Thomas B.C."/>
            <person name="Singh A."/>
            <person name="Wilkins M.J."/>
            <person name="Karaoz U."/>
            <person name="Brodie E.L."/>
            <person name="Williams K.H."/>
            <person name="Hubbard S.S."/>
            <person name="Banfield J.F."/>
        </authorList>
    </citation>
    <scope>NUCLEOTIDE SEQUENCE [LARGE SCALE GENOMIC DNA]</scope>
    <source>
        <strain evidence="3">RBG_16_55_9</strain>
    </source>
</reference>
<accession>A0A1F5V0X3</accession>
<proteinExistence type="predicted"/>
<sequence length="154" mass="16892">MELLVAAHIALGELGVFAFFWLIVELMHGPSDAGVLRAKGAALAGTALFFAAWLVGGVYYVVHYGSIIKPVIQQGTWPWTHSIFMETKEHIFLFLPFFSFATLAQVWQGAERLEKDSKLRGGLYVLAGVTALLGVLMTIMGYFVSSGFRHGLVL</sequence>
<evidence type="ECO:0000256" key="1">
    <source>
        <dbReference type="SAM" id="Phobius"/>
    </source>
</evidence>
<dbReference type="AlphaFoldDB" id="A0A1F5V0X3"/>
<gene>
    <name evidence="2" type="ORF">A2Z21_10300</name>
</gene>
<dbReference type="EMBL" id="MFGX01000020">
    <property type="protein sequence ID" value="OGF57050.1"/>
    <property type="molecule type" value="Genomic_DNA"/>
</dbReference>
<feature type="transmembrane region" description="Helical" evidence="1">
    <location>
        <begin position="122"/>
        <end position="144"/>
    </location>
</feature>
<dbReference type="Proteomes" id="UP000179157">
    <property type="component" value="Unassembled WGS sequence"/>
</dbReference>